<dbReference type="SUPFAM" id="SSF52954">
    <property type="entry name" value="Class II aaRS ABD-related"/>
    <property type="match status" value="1"/>
</dbReference>
<dbReference type="InterPro" id="IPR004154">
    <property type="entry name" value="Anticodon-bd"/>
</dbReference>
<evidence type="ECO:0000259" key="11">
    <source>
        <dbReference type="PROSITE" id="PS50862"/>
    </source>
</evidence>
<evidence type="ECO:0000256" key="4">
    <source>
        <dbReference type="ARBA" id="ARBA00022598"/>
    </source>
</evidence>
<dbReference type="Pfam" id="PF00587">
    <property type="entry name" value="tRNA-synt_2b"/>
    <property type="match status" value="1"/>
</dbReference>
<evidence type="ECO:0000256" key="8">
    <source>
        <dbReference type="ARBA" id="ARBA00023146"/>
    </source>
</evidence>
<feature type="domain" description="Aminoacyl-transfer RNA synthetases class-II family profile" evidence="11">
    <location>
        <begin position="41"/>
        <end position="469"/>
    </location>
</feature>
<dbReference type="PANTHER" id="PTHR42753">
    <property type="entry name" value="MITOCHONDRIAL RIBOSOME PROTEIN L39/PROLYL-TRNA LIGASE FAMILY MEMBER"/>
    <property type="match status" value="1"/>
</dbReference>
<dbReference type="InterPro" id="IPR033730">
    <property type="entry name" value="ProRS_core_prok"/>
</dbReference>
<dbReference type="Pfam" id="PF03129">
    <property type="entry name" value="HGTP_anticodon"/>
    <property type="match status" value="1"/>
</dbReference>
<evidence type="ECO:0000256" key="1">
    <source>
        <dbReference type="ARBA" id="ARBA00004496"/>
    </source>
</evidence>
<dbReference type="GO" id="GO:0140096">
    <property type="term" value="F:catalytic activity, acting on a protein"/>
    <property type="evidence" value="ECO:0007669"/>
    <property type="project" value="UniProtKB-ARBA"/>
</dbReference>
<dbReference type="GO" id="GO:0016740">
    <property type="term" value="F:transferase activity"/>
    <property type="evidence" value="ECO:0007669"/>
    <property type="project" value="UniProtKB-ARBA"/>
</dbReference>
<proteinExistence type="inferred from homology"/>
<dbReference type="PROSITE" id="PS50862">
    <property type="entry name" value="AA_TRNA_LIGASE_II"/>
    <property type="match status" value="1"/>
</dbReference>
<protein>
    <recommendedName>
        <fullName evidence="10">Proline--tRNA ligase</fullName>
        <ecNumber evidence="10">6.1.1.15</ecNumber>
    </recommendedName>
    <alternativeName>
        <fullName evidence="10">Prolyl-tRNA synthetase</fullName>
        <shortName evidence="10">ProRS</shortName>
    </alternativeName>
</protein>
<evidence type="ECO:0000256" key="6">
    <source>
        <dbReference type="ARBA" id="ARBA00022840"/>
    </source>
</evidence>
<dbReference type="InterPro" id="IPR023717">
    <property type="entry name" value="Pro-tRNA-Synthase_IIa_type1"/>
</dbReference>
<evidence type="ECO:0000256" key="3">
    <source>
        <dbReference type="ARBA" id="ARBA00022490"/>
    </source>
</evidence>
<keyword evidence="5 10" id="KW-0547">Nucleotide-binding</keyword>
<dbReference type="Pfam" id="PF04073">
    <property type="entry name" value="tRNA_edit"/>
    <property type="match status" value="1"/>
</dbReference>
<keyword evidence="13" id="KW-1185">Reference proteome</keyword>
<dbReference type="GO" id="GO:0005829">
    <property type="term" value="C:cytosol"/>
    <property type="evidence" value="ECO:0007669"/>
    <property type="project" value="TreeGrafter"/>
</dbReference>
<keyword evidence="8 10" id="KW-0030">Aminoacyl-tRNA synthetase</keyword>
<dbReference type="HAMAP" id="MF_01569">
    <property type="entry name" value="Pro_tRNA_synth_type1"/>
    <property type="match status" value="1"/>
</dbReference>
<dbReference type="PANTHER" id="PTHR42753:SF2">
    <property type="entry name" value="PROLINE--TRNA LIGASE"/>
    <property type="match status" value="1"/>
</dbReference>
<organism evidence="12 13">
    <name type="scientific">Alteribacillus iranensis</name>
    <dbReference type="NCBI Taxonomy" id="930128"/>
    <lineage>
        <taxon>Bacteria</taxon>
        <taxon>Bacillati</taxon>
        <taxon>Bacillota</taxon>
        <taxon>Bacilli</taxon>
        <taxon>Bacillales</taxon>
        <taxon>Bacillaceae</taxon>
        <taxon>Alteribacillus</taxon>
    </lineage>
</organism>
<dbReference type="InterPro" id="IPR036621">
    <property type="entry name" value="Anticodon-bd_dom_sf"/>
</dbReference>
<evidence type="ECO:0000256" key="2">
    <source>
        <dbReference type="ARBA" id="ARBA00011738"/>
    </source>
</evidence>
<dbReference type="FunFam" id="3.40.50.800:FF:000011">
    <property type="entry name" value="Proline--tRNA ligase"/>
    <property type="match status" value="1"/>
</dbReference>
<dbReference type="GO" id="GO:0006433">
    <property type="term" value="P:prolyl-tRNA aminoacylation"/>
    <property type="evidence" value="ECO:0007669"/>
    <property type="project" value="UniProtKB-UniRule"/>
</dbReference>
<dbReference type="FunFam" id="3.30.930.10:FF:000043">
    <property type="entry name" value="Proline--tRNA ligase"/>
    <property type="match status" value="1"/>
</dbReference>
<sequence length="572" mass="64617">MQKMRQQFFFSPTMRDIPQGADVPSHQLMLRAGLIRQTAAGIYSYLPLGIKVLKNIEKIIREEMNKAGAQEMLMPAIQPSELWEESGRLDDYGPELMRLKDRHDRDFVLGPTHEEVITSLVRDHITSYKKLPVTLYQIQTKYRDERRPRFGVLRSREFLMKDAYSFDKDKEGLDTNYEAMYRAYENIFSRCELDFRAVEADAGAIGGKGGTHEFMVLSKIGEDTIAYSDGSNYAANIEIAAVPDVYEKAEEPENQIEDIDTPNMKTIDELTEGLKVKKEQLLKSVLFIVDDSPVLVVCRGDHEVNEIKVVNALDARDVRMAEDTEVKEIMGAEAGFIGPVRAPESITILADNAVKTITAGICGANERDKHLRFVHPDRDFSIEQYGDFRLVQEGDPSPDGKGTICFAEGIEVGHVFKLGTKYSEALGAEFLDENGRSQPMIMGCYGIGVSRMIAAIIEQNHDENGLIWPKSVTPFDLHLLVLNPKQEDQLELGEKLYQDLQDEGFDVLYDDRKERAGVKFNDSDLMGLPVRITCGKKANEGIVEVKLRRDGSMKEVHVDELFSYLHSLNENM</sequence>
<dbReference type="InterPro" id="IPR007214">
    <property type="entry name" value="YbaK/aa-tRNA-synth-assoc-dom"/>
</dbReference>
<evidence type="ECO:0000313" key="13">
    <source>
        <dbReference type="Proteomes" id="UP000199516"/>
    </source>
</evidence>
<dbReference type="InterPro" id="IPR050062">
    <property type="entry name" value="Pro-tRNA_synthetase"/>
</dbReference>
<dbReference type="EMBL" id="FONT01000001">
    <property type="protein sequence ID" value="SFE38365.1"/>
    <property type="molecule type" value="Genomic_DNA"/>
</dbReference>
<keyword evidence="3 10" id="KW-0963">Cytoplasm</keyword>
<evidence type="ECO:0000256" key="7">
    <source>
        <dbReference type="ARBA" id="ARBA00022917"/>
    </source>
</evidence>
<dbReference type="CDD" id="cd04334">
    <property type="entry name" value="ProRS-INS"/>
    <property type="match status" value="1"/>
</dbReference>
<dbReference type="Gene3D" id="3.30.930.10">
    <property type="entry name" value="Bira Bifunctional Protein, Domain 2"/>
    <property type="match status" value="2"/>
</dbReference>
<dbReference type="NCBIfam" id="NF006625">
    <property type="entry name" value="PRK09194.1"/>
    <property type="match status" value="1"/>
</dbReference>
<dbReference type="STRING" id="930128.SAMN05192532_101631"/>
<dbReference type="CDD" id="cd00779">
    <property type="entry name" value="ProRS_core_prok"/>
    <property type="match status" value="1"/>
</dbReference>
<evidence type="ECO:0000256" key="5">
    <source>
        <dbReference type="ARBA" id="ARBA00022741"/>
    </source>
</evidence>
<keyword evidence="6 10" id="KW-0067">ATP-binding</keyword>
<comment type="subunit">
    <text evidence="2 10">Homodimer.</text>
</comment>
<dbReference type="InterPro" id="IPR044140">
    <property type="entry name" value="ProRS_anticodon_short"/>
</dbReference>
<dbReference type="PIRSF" id="PIRSF001535">
    <property type="entry name" value="ProRS_1"/>
    <property type="match status" value="1"/>
</dbReference>
<dbReference type="InterPro" id="IPR004500">
    <property type="entry name" value="Pro-tRNA-synth_IIa_bac-type"/>
</dbReference>
<evidence type="ECO:0000256" key="10">
    <source>
        <dbReference type="HAMAP-Rule" id="MF_01569"/>
    </source>
</evidence>
<dbReference type="GO" id="GO:0005524">
    <property type="term" value="F:ATP binding"/>
    <property type="evidence" value="ECO:0007669"/>
    <property type="project" value="UniProtKB-UniRule"/>
</dbReference>
<dbReference type="NCBIfam" id="TIGR00409">
    <property type="entry name" value="proS_fam_II"/>
    <property type="match status" value="1"/>
</dbReference>
<dbReference type="SUPFAM" id="SSF55826">
    <property type="entry name" value="YbaK/ProRS associated domain"/>
    <property type="match status" value="1"/>
</dbReference>
<gene>
    <name evidence="10" type="primary">proS</name>
    <name evidence="12" type="ORF">SAMN05192532_101631</name>
</gene>
<dbReference type="Gene3D" id="3.40.50.800">
    <property type="entry name" value="Anticodon-binding domain"/>
    <property type="match status" value="1"/>
</dbReference>
<dbReference type="PRINTS" id="PR01046">
    <property type="entry name" value="TRNASYNTHPRO"/>
</dbReference>
<dbReference type="InterPro" id="IPR002314">
    <property type="entry name" value="aa-tRNA-synt_IIb"/>
</dbReference>
<keyword evidence="7 10" id="KW-0648">Protein biosynthesis</keyword>
<dbReference type="AlphaFoldDB" id="A0A1I2A2U3"/>
<dbReference type="InterPro" id="IPR006195">
    <property type="entry name" value="aa-tRNA-synth_II"/>
</dbReference>
<comment type="function">
    <text evidence="10">Catalyzes the attachment of proline to tRNA(Pro) in a two-step reaction: proline is first activated by ATP to form Pro-AMP and then transferred to the acceptor end of tRNA(Pro). As ProRS can inadvertently accommodate and process non-cognate amino acids such as alanine and cysteine, to avoid such errors it has two additional distinct editing activities against alanine. One activity is designated as 'pretransfer' editing and involves the tRNA(Pro)-independent hydrolysis of activated Ala-AMP. The other activity is designated 'posttransfer' editing and involves deacylation of mischarged Ala-tRNA(Pro). The misacylated Cys-tRNA(Pro) is not edited by ProRS.</text>
</comment>
<dbReference type="SUPFAM" id="SSF55681">
    <property type="entry name" value="Class II aaRS and biotin synthetases"/>
    <property type="match status" value="1"/>
</dbReference>
<comment type="similarity">
    <text evidence="10">Belongs to the class-II aminoacyl-tRNA synthetase family. ProS type 1 subfamily.</text>
</comment>
<keyword evidence="4 10" id="KW-0436">Ligase</keyword>
<dbReference type="EC" id="6.1.1.15" evidence="10"/>
<dbReference type="GO" id="GO:0002161">
    <property type="term" value="F:aminoacyl-tRNA deacylase activity"/>
    <property type="evidence" value="ECO:0007669"/>
    <property type="project" value="InterPro"/>
</dbReference>
<dbReference type="Proteomes" id="UP000199516">
    <property type="component" value="Unassembled WGS sequence"/>
</dbReference>
<comment type="catalytic activity">
    <reaction evidence="9 10">
        <text>tRNA(Pro) + L-proline + ATP = L-prolyl-tRNA(Pro) + AMP + diphosphate</text>
        <dbReference type="Rhea" id="RHEA:14305"/>
        <dbReference type="Rhea" id="RHEA-COMP:9700"/>
        <dbReference type="Rhea" id="RHEA-COMP:9702"/>
        <dbReference type="ChEBI" id="CHEBI:30616"/>
        <dbReference type="ChEBI" id="CHEBI:33019"/>
        <dbReference type="ChEBI" id="CHEBI:60039"/>
        <dbReference type="ChEBI" id="CHEBI:78442"/>
        <dbReference type="ChEBI" id="CHEBI:78532"/>
        <dbReference type="ChEBI" id="CHEBI:456215"/>
        <dbReference type="EC" id="6.1.1.15"/>
    </reaction>
</comment>
<evidence type="ECO:0000256" key="9">
    <source>
        <dbReference type="ARBA" id="ARBA00047671"/>
    </source>
</evidence>
<dbReference type="InterPro" id="IPR036754">
    <property type="entry name" value="YbaK/aa-tRNA-synt-asso_dom_sf"/>
</dbReference>
<dbReference type="InterPro" id="IPR002316">
    <property type="entry name" value="Pro-tRNA-ligase_IIa"/>
</dbReference>
<comment type="domain">
    <text evidence="10">Consists of three domains: the N-terminal catalytic domain, the editing domain and the C-terminal anticodon-binding domain.</text>
</comment>
<reference evidence="12 13" key="1">
    <citation type="submission" date="2016-10" db="EMBL/GenBank/DDBJ databases">
        <authorList>
            <person name="de Groot N.N."/>
        </authorList>
    </citation>
    <scope>NUCLEOTIDE SEQUENCE [LARGE SCALE GENOMIC DNA]</scope>
    <source>
        <strain evidence="12 13">DSM 23995</strain>
    </source>
</reference>
<accession>A0A1I2A2U3</accession>
<evidence type="ECO:0000313" key="12">
    <source>
        <dbReference type="EMBL" id="SFE38365.1"/>
    </source>
</evidence>
<dbReference type="InterPro" id="IPR045864">
    <property type="entry name" value="aa-tRNA-synth_II/BPL/LPL"/>
</dbReference>
<dbReference type="GO" id="GO:0004827">
    <property type="term" value="F:proline-tRNA ligase activity"/>
    <property type="evidence" value="ECO:0007669"/>
    <property type="project" value="UniProtKB-UniRule"/>
</dbReference>
<comment type="subcellular location">
    <subcellularLocation>
        <location evidence="1 10">Cytoplasm</location>
    </subcellularLocation>
</comment>
<dbReference type="CDD" id="cd00861">
    <property type="entry name" value="ProRS_anticodon_short"/>
    <property type="match status" value="1"/>
</dbReference>
<name>A0A1I2A2U3_9BACI</name>
<dbReference type="FunFam" id="3.30.930.10:FF:000062">
    <property type="entry name" value="Proline--tRNA ligase"/>
    <property type="match status" value="1"/>
</dbReference>